<dbReference type="Proteomes" id="UP000229794">
    <property type="component" value="Unassembled WGS sequence"/>
</dbReference>
<dbReference type="PROSITE" id="PS51257">
    <property type="entry name" value="PROKAR_LIPOPROTEIN"/>
    <property type="match status" value="1"/>
</dbReference>
<evidence type="ECO:0000313" key="2">
    <source>
        <dbReference type="Proteomes" id="UP000229794"/>
    </source>
</evidence>
<protein>
    <recommendedName>
        <fullName evidence="3">Lipoprotein SmpA/OmlA domain-containing protein</fullName>
    </recommendedName>
</protein>
<organism evidence="1 2">
    <name type="scientific">Candidatus Zambryskibacteria bacterium CG22_combo_CG10-13_8_21_14_all_42_17</name>
    <dbReference type="NCBI Taxonomy" id="1975118"/>
    <lineage>
        <taxon>Bacteria</taxon>
        <taxon>Candidatus Zambryskiibacteriota</taxon>
    </lineage>
</organism>
<evidence type="ECO:0008006" key="3">
    <source>
        <dbReference type="Google" id="ProtNLM"/>
    </source>
</evidence>
<reference evidence="1 2" key="1">
    <citation type="submission" date="2017-09" db="EMBL/GenBank/DDBJ databases">
        <title>Depth-based differentiation of microbial function through sediment-hosted aquifers and enrichment of novel symbionts in the deep terrestrial subsurface.</title>
        <authorList>
            <person name="Probst A.J."/>
            <person name="Ladd B."/>
            <person name="Jarett J.K."/>
            <person name="Geller-Mcgrath D.E."/>
            <person name="Sieber C.M."/>
            <person name="Emerson J.B."/>
            <person name="Anantharaman K."/>
            <person name="Thomas B.C."/>
            <person name="Malmstrom R."/>
            <person name="Stieglmeier M."/>
            <person name="Klingl A."/>
            <person name="Woyke T."/>
            <person name="Ryan C.M."/>
            <person name="Banfield J.F."/>
        </authorList>
    </citation>
    <scope>NUCLEOTIDE SEQUENCE [LARGE SCALE GENOMIC DNA]</scope>
    <source>
        <strain evidence="1">CG22_combo_CG10-13_8_21_14_all_42_17</strain>
    </source>
</reference>
<gene>
    <name evidence="1" type="ORF">COX06_01515</name>
</gene>
<sequence length="159" mass="17450">MRILSVFIVLLTGFFLQGCLGAMQLIPGVVAVATGATQSAFESSKPEGKKVSEDELFELLKPGMSKKEVNAVLKRKPASVFPYAEGTMAVYNYNIQKHKFNVIPALGKNEIGSQTVTVLFDMNEKYVRHTFSEMKMCGSGFSGISQENCEKEEQQAVAN</sequence>
<dbReference type="EMBL" id="PCST01000019">
    <property type="protein sequence ID" value="PIP55729.1"/>
    <property type="molecule type" value="Genomic_DNA"/>
</dbReference>
<name>A0A2H0BDR9_9BACT</name>
<evidence type="ECO:0000313" key="1">
    <source>
        <dbReference type="EMBL" id="PIP55729.1"/>
    </source>
</evidence>
<comment type="caution">
    <text evidence="1">The sequence shown here is derived from an EMBL/GenBank/DDBJ whole genome shotgun (WGS) entry which is preliminary data.</text>
</comment>
<dbReference type="AlphaFoldDB" id="A0A2H0BDR9"/>
<proteinExistence type="predicted"/>
<accession>A0A2H0BDR9</accession>